<sequence length="348" mass="39362">MMGLELGILLFLILLNALFAASEIALISLNDRKINRMADEGHKKARLISEMLSEPSQFLATIQIGITFAGFLASAFAADSFADELSLYVQQTAIPISADVVHVTSLVVVTIILSYFTLVFGELVPKRLALQKAEAISMMMIQPLRFLAKITSPLVKLLSVSTNAVIRIFGIDPNKEDPDEAEEEIRLILDLGKEKGTIKKMEQFIITKVFEFNDKYAKEIMVHRTDMVAISTAQSPEEIIRIVKEHPFSKFPIYKEDADHIIGTLNIKDLFRYREDEKPENFNIHDIIRKPHFVFEKEKIDKIFLEMQDMNIHLAIVLDEFGGTSGLITLEDLIEELVGEIKSEYGTE</sequence>
<feature type="transmembrane region" description="Helical" evidence="9">
    <location>
        <begin position="58"/>
        <end position="78"/>
    </location>
</feature>
<dbReference type="SUPFAM" id="SSF54631">
    <property type="entry name" value="CBS-domain pair"/>
    <property type="match status" value="1"/>
</dbReference>
<keyword evidence="7" id="KW-0129">CBS domain</keyword>
<evidence type="ECO:0000259" key="10">
    <source>
        <dbReference type="PROSITE" id="PS51371"/>
    </source>
</evidence>
<feature type="domain" description="CNNM transmembrane" evidence="11">
    <location>
        <begin position="1"/>
        <end position="202"/>
    </location>
</feature>
<keyword evidence="6 8" id="KW-0472">Membrane</keyword>
<feature type="transmembrane region" description="Helical" evidence="9">
    <location>
        <begin position="100"/>
        <end position="124"/>
    </location>
</feature>
<dbReference type="InterPro" id="IPR002550">
    <property type="entry name" value="CNNM"/>
</dbReference>
<name>A0ABW3LC44_9BACL</name>
<keyword evidence="13" id="KW-1185">Reference proteome</keyword>
<dbReference type="Pfam" id="PF01595">
    <property type="entry name" value="CNNM"/>
    <property type="match status" value="1"/>
</dbReference>
<dbReference type="Pfam" id="PF00571">
    <property type="entry name" value="CBS"/>
    <property type="match status" value="2"/>
</dbReference>
<dbReference type="InterPro" id="IPR000644">
    <property type="entry name" value="CBS_dom"/>
</dbReference>
<dbReference type="PANTHER" id="PTHR43099:SF2">
    <property type="entry name" value="UPF0053 PROTEIN YRKA"/>
    <property type="match status" value="1"/>
</dbReference>
<evidence type="ECO:0000256" key="3">
    <source>
        <dbReference type="ARBA" id="ARBA00022692"/>
    </source>
</evidence>
<evidence type="ECO:0000313" key="13">
    <source>
        <dbReference type="Proteomes" id="UP001597109"/>
    </source>
</evidence>
<keyword evidence="5 8" id="KW-1133">Transmembrane helix</keyword>
<evidence type="ECO:0000259" key="11">
    <source>
        <dbReference type="PROSITE" id="PS51846"/>
    </source>
</evidence>
<gene>
    <name evidence="12" type="ORF">ACFQ1X_12150</name>
</gene>
<feature type="domain" description="CBS" evidence="10">
    <location>
        <begin position="287"/>
        <end position="343"/>
    </location>
</feature>
<evidence type="ECO:0000256" key="4">
    <source>
        <dbReference type="ARBA" id="ARBA00022737"/>
    </source>
</evidence>
<organism evidence="12 13">
    <name type="scientific">Metaplanococcus flavidus</name>
    <dbReference type="NCBI Taxonomy" id="569883"/>
    <lineage>
        <taxon>Bacteria</taxon>
        <taxon>Bacillati</taxon>
        <taxon>Bacillota</taxon>
        <taxon>Bacilli</taxon>
        <taxon>Bacillales</taxon>
        <taxon>Caryophanaceae</taxon>
        <taxon>Metaplanococcus</taxon>
    </lineage>
</organism>
<comment type="caution">
    <text evidence="12">The sequence shown here is derived from an EMBL/GenBank/DDBJ whole genome shotgun (WGS) entry which is preliminary data.</text>
</comment>
<evidence type="ECO:0000256" key="2">
    <source>
        <dbReference type="ARBA" id="ARBA00022475"/>
    </source>
</evidence>
<dbReference type="Proteomes" id="UP001597109">
    <property type="component" value="Unassembled WGS sequence"/>
</dbReference>
<dbReference type="Gene3D" id="3.10.580.10">
    <property type="entry name" value="CBS-domain"/>
    <property type="match status" value="1"/>
</dbReference>
<dbReference type="InterPro" id="IPR044751">
    <property type="entry name" value="Ion_transp-like_CBS"/>
</dbReference>
<accession>A0ABW3LC44</accession>
<evidence type="ECO:0000313" key="12">
    <source>
        <dbReference type="EMBL" id="MFD1032182.1"/>
    </source>
</evidence>
<evidence type="ECO:0000256" key="7">
    <source>
        <dbReference type="PROSITE-ProRule" id="PRU00703"/>
    </source>
</evidence>
<proteinExistence type="predicted"/>
<dbReference type="EMBL" id="JBHTKI010000019">
    <property type="protein sequence ID" value="MFD1032182.1"/>
    <property type="molecule type" value="Genomic_DNA"/>
</dbReference>
<keyword evidence="2" id="KW-1003">Cell membrane</keyword>
<dbReference type="InterPro" id="IPR051676">
    <property type="entry name" value="UPF0053_domain"/>
</dbReference>
<evidence type="ECO:0000256" key="6">
    <source>
        <dbReference type="ARBA" id="ARBA00023136"/>
    </source>
</evidence>
<evidence type="ECO:0000256" key="5">
    <source>
        <dbReference type="ARBA" id="ARBA00022989"/>
    </source>
</evidence>
<dbReference type="PANTHER" id="PTHR43099">
    <property type="entry name" value="UPF0053 PROTEIN YRKA"/>
    <property type="match status" value="1"/>
</dbReference>
<comment type="subcellular location">
    <subcellularLocation>
        <location evidence="1">Cell membrane</location>
        <topology evidence="1">Multi-pass membrane protein</topology>
    </subcellularLocation>
</comment>
<keyword evidence="3 8" id="KW-0812">Transmembrane</keyword>
<evidence type="ECO:0000256" key="8">
    <source>
        <dbReference type="PROSITE-ProRule" id="PRU01193"/>
    </source>
</evidence>
<feature type="transmembrane region" description="Helical" evidence="9">
    <location>
        <begin position="6"/>
        <end position="27"/>
    </location>
</feature>
<feature type="domain" description="CBS" evidence="10">
    <location>
        <begin position="221"/>
        <end position="280"/>
    </location>
</feature>
<dbReference type="PROSITE" id="PS51371">
    <property type="entry name" value="CBS"/>
    <property type="match status" value="2"/>
</dbReference>
<dbReference type="CDD" id="cd04590">
    <property type="entry name" value="CBS_pair_CorC_HlyC_assoc"/>
    <property type="match status" value="1"/>
</dbReference>
<dbReference type="InterPro" id="IPR046342">
    <property type="entry name" value="CBS_dom_sf"/>
</dbReference>
<keyword evidence="4" id="KW-0677">Repeat</keyword>
<evidence type="ECO:0000256" key="9">
    <source>
        <dbReference type="SAM" id="Phobius"/>
    </source>
</evidence>
<dbReference type="RefSeq" id="WP_144839325.1">
    <property type="nucleotide sequence ID" value="NZ_JBHTKI010000019.1"/>
</dbReference>
<reference evidence="13" key="1">
    <citation type="journal article" date="2019" name="Int. J. Syst. Evol. Microbiol.">
        <title>The Global Catalogue of Microorganisms (GCM) 10K type strain sequencing project: providing services to taxonomists for standard genome sequencing and annotation.</title>
        <authorList>
            <consortium name="The Broad Institute Genomics Platform"/>
            <consortium name="The Broad Institute Genome Sequencing Center for Infectious Disease"/>
            <person name="Wu L."/>
            <person name="Ma J."/>
        </authorList>
    </citation>
    <scope>NUCLEOTIDE SEQUENCE [LARGE SCALE GENOMIC DNA]</scope>
    <source>
        <strain evidence="13">CCUG 56756</strain>
    </source>
</reference>
<protein>
    <submittedName>
        <fullName evidence="12">Hemolysin family protein</fullName>
    </submittedName>
</protein>
<dbReference type="PROSITE" id="PS51846">
    <property type="entry name" value="CNNM"/>
    <property type="match status" value="1"/>
</dbReference>
<evidence type="ECO:0000256" key="1">
    <source>
        <dbReference type="ARBA" id="ARBA00004651"/>
    </source>
</evidence>